<dbReference type="InterPro" id="IPR050090">
    <property type="entry name" value="Tyrosine_recombinase_XerCD"/>
</dbReference>
<dbReference type="Pfam" id="PF13495">
    <property type="entry name" value="Phage_int_SAM_4"/>
    <property type="match status" value="1"/>
</dbReference>
<dbReference type="RefSeq" id="WP_151640049.1">
    <property type="nucleotide sequence ID" value="NZ_WBPB01000072.1"/>
</dbReference>
<feature type="domain" description="Tyr recombinase" evidence="6">
    <location>
        <begin position="130"/>
        <end position="316"/>
    </location>
</feature>
<keyword evidence="2" id="KW-0229">DNA integration</keyword>
<evidence type="ECO:0000313" key="9">
    <source>
        <dbReference type="Proteomes" id="UP000477920"/>
    </source>
</evidence>
<dbReference type="PROSITE" id="PS51898">
    <property type="entry name" value="TYR_RECOMBINASE"/>
    <property type="match status" value="1"/>
</dbReference>
<dbReference type="Pfam" id="PF00589">
    <property type="entry name" value="Phage_integrase"/>
    <property type="match status" value="1"/>
</dbReference>
<evidence type="ECO:0000256" key="4">
    <source>
        <dbReference type="ARBA" id="ARBA00023172"/>
    </source>
</evidence>
<feature type="domain" description="Core-binding (CB)" evidence="7">
    <location>
        <begin position="26"/>
        <end position="109"/>
    </location>
</feature>
<sequence length="326" mass="37788">MKRIKRRAVGKRRDVDTDIVLYKPSITVNRALERVMDIYVAEGYRERTISDYRMFWGEFIKIIDRQLITDVTKEDIRKYVNQLLKERKLSPVTVNIRLSAIRAIFNRLEKETVIENNPVLGVRKLKVDEQKIYTLTDNQIKRLFAMIDKTSYAGYRDYVAMLVMLKCGLRINEVNALEINDVDFDNGVILLPGRKNKNRKSRVIPMSKKVQNELAQLVTETGEYFEGLGTAVFVNSFGEPLKYDHIRKRMNYYGKQAGLTKECRCSPHSLRHTFAVNFLKNGGDIRTLSLILGHSDLSTTQVYLSYSDTHVVEQYMKASNNDNLEV</sequence>
<dbReference type="CDD" id="cd00397">
    <property type="entry name" value="DNA_BRE_C"/>
    <property type="match status" value="1"/>
</dbReference>
<keyword evidence="4" id="KW-0233">DNA recombination</keyword>
<comment type="caution">
    <text evidence="8">The sequence shown here is derived from an EMBL/GenBank/DDBJ whole genome shotgun (WGS) entry which is preliminary data.</text>
</comment>
<dbReference type="GO" id="GO:0006310">
    <property type="term" value="P:DNA recombination"/>
    <property type="evidence" value="ECO:0007669"/>
    <property type="project" value="UniProtKB-KW"/>
</dbReference>
<evidence type="ECO:0000259" key="7">
    <source>
        <dbReference type="PROSITE" id="PS51900"/>
    </source>
</evidence>
<dbReference type="InterPro" id="IPR044068">
    <property type="entry name" value="CB"/>
</dbReference>
<accession>A0AB34D0C6</accession>
<evidence type="ECO:0000256" key="1">
    <source>
        <dbReference type="ARBA" id="ARBA00008857"/>
    </source>
</evidence>
<organism evidence="8 9">
    <name type="scientific">Bacillus cereus</name>
    <dbReference type="NCBI Taxonomy" id="1396"/>
    <lineage>
        <taxon>Bacteria</taxon>
        <taxon>Bacillati</taxon>
        <taxon>Bacillota</taxon>
        <taxon>Bacilli</taxon>
        <taxon>Bacillales</taxon>
        <taxon>Bacillaceae</taxon>
        <taxon>Bacillus</taxon>
        <taxon>Bacillus cereus group</taxon>
    </lineage>
</organism>
<dbReference type="InterPro" id="IPR004107">
    <property type="entry name" value="Integrase_SAM-like_N"/>
</dbReference>
<reference evidence="8 9" key="1">
    <citation type="submission" date="2019-10" db="EMBL/GenBank/DDBJ databases">
        <title>Bacillus from the desert of Cuatro Cinegas, Coahuila.</title>
        <authorList>
            <person name="Olmedo-Alvarez G."/>
            <person name="Saldana S."/>
            <person name="Barcelo D."/>
        </authorList>
    </citation>
    <scope>NUCLEOTIDE SEQUENCE [LARGE SCALE GENOMIC DNA]</scope>
    <source>
        <strain evidence="8 9">CH101a_3T</strain>
    </source>
</reference>
<dbReference type="GO" id="GO:0015074">
    <property type="term" value="P:DNA integration"/>
    <property type="evidence" value="ECO:0007669"/>
    <property type="project" value="UniProtKB-KW"/>
</dbReference>
<gene>
    <name evidence="8" type="ORF">F8158_23230</name>
</gene>
<proteinExistence type="inferred from homology"/>
<evidence type="ECO:0000259" key="6">
    <source>
        <dbReference type="PROSITE" id="PS51898"/>
    </source>
</evidence>
<protein>
    <submittedName>
        <fullName evidence="8">Tyrosine-type recombinase/integrase</fullName>
    </submittedName>
</protein>
<dbReference type="PANTHER" id="PTHR30349">
    <property type="entry name" value="PHAGE INTEGRASE-RELATED"/>
    <property type="match status" value="1"/>
</dbReference>
<dbReference type="SUPFAM" id="SSF56349">
    <property type="entry name" value="DNA breaking-rejoining enzymes"/>
    <property type="match status" value="1"/>
</dbReference>
<dbReference type="InterPro" id="IPR013762">
    <property type="entry name" value="Integrase-like_cat_sf"/>
</dbReference>
<evidence type="ECO:0000256" key="3">
    <source>
        <dbReference type="ARBA" id="ARBA00023125"/>
    </source>
</evidence>
<dbReference type="EMBL" id="WBPB01000072">
    <property type="protein sequence ID" value="KAB2491777.1"/>
    <property type="molecule type" value="Genomic_DNA"/>
</dbReference>
<keyword evidence="3 5" id="KW-0238">DNA-binding</keyword>
<dbReference type="GO" id="GO:0003677">
    <property type="term" value="F:DNA binding"/>
    <property type="evidence" value="ECO:0007669"/>
    <property type="project" value="UniProtKB-UniRule"/>
</dbReference>
<dbReference type="InterPro" id="IPR010998">
    <property type="entry name" value="Integrase_recombinase_N"/>
</dbReference>
<evidence type="ECO:0000313" key="8">
    <source>
        <dbReference type="EMBL" id="KAB2491777.1"/>
    </source>
</evidence>
<dbReference type="InterPro" id="IPR011010">
    <property type="entry name" value="DNA_brk_join_enz"/>
</dbReference>
<dbReference type="PROSITE" id="PS51900">
    <property type="entry name" value="CB"/>
    <property type="match status" value="1"/>
</dbReference>
<dbReference type="InterPro" id="IPR002104">
    <property type="entry name" value="Integrase_catalytic"/>
</dbReference>
<dbReference type="PANTHER" id="PTHR30349:SF64">
    <property type="entry name" value="PROPHAGE INTEGRASE INTD-RELATED"/>
    <property type="match status" value="1"/>
</dbReference>
<comment type="similarity">
    <text evidence="1">Belongs to the 'phage' integrase family.</text>
</comment>
<dbReference type="Gene3D" id="1.10.443.10">
    <property type="entry name" value="Intergrase catalytic core"/>
    <property type="match status" value="1"/>
</dbReference>
<dbReference type="Proteomes" id="UP000477920">
    <property type="component" value="Unassembled WGS sequence"/>
</dbReference>
<evidence type="ECO:0000256" key="2">
    <source>
        <dbReference type="ARBA" id="ARBA00022908"/>
    </source>
</evidence>
<dbReference type="AlphaFoldDB" id="A0AB34D0C6"/>
<evidence type="ECO:0000256" key="5">
    <source>
        <dbReference type="PROSITE-ProRule" id="PRU01248"/>
    </source>
</evidence>
<name>A0AB34D0C6_BACCE</name>
<dbReference type="Gene3D" id="1.10.150.130">
    <property type="match status" value="1"/>
</dbReference>